<dbReference type="GO" id="GO:0016853">
    <property type="term" value="F:isomerase activity"/>
    <property type="evidence" value="ECO:0007669"/>
    <property type="project" value="UniProtKB-KW"/>
</dbReference>
<evidence type="ECO:0000313" key="2">
    <source>
        <dbReference type="EMBL" id="SFR31088.1"/>
    </source>
</evidence>
<accession>A0A1I6FMI4</accession>
<dbReference type="Gene3D" id="3.20.20.150">
    <property type="entry name" value="Divalent-metal-dependent TIM barrel enzymes"/>
    <property type="match status" value="1"/>
</dbReference>
<dbReference type="InterPro" id="IPR036237">
    <property type="entry name" value="Xyl_isomerase-like_sf"/>
</dbReference>
<proteinExistence type="predicted"/>
<evidence type="ECO:0000259" key="1">
    <source>
        <dbReference type="Pfam" id="PF01261"/>
    </source>
</evidence>
<organism evidence="2 3">
    <name type="scientific">Halorubrum sodomense</name>
    <dbReference type="NCBI Taxonomy" id="35743"/>
    <lineage>
        <taxon>Archaea</taxon>
        <taxon>Methanobacteriati</taxon>
        <taxon>Methanobacteriota</taxon>
        <taxon>Stenosarchaea group</taxon>
        <taxon>Halobacteria</taxon>
        <taxon>Halobacteriales</taxon>
        <taxon>Haloferacaceae</taxon>
        <taxon>Halorubrum</taxon>
    </lineage>
</organism>
<gene>
    <name evidence="2" type="ORF">SAMN04487937_0926</name>
</gene>
<name>A0A1I6FMI4_HALSD</name>
<protein>
    <submittedName>
        <fullName evidence="2">Sugar phosphate isomerase/epimerase</fullName>
    </submittedName>
</protein>
<dbReference type="SUPFAM" id="SSF51658">
    <property type="entry name" value="Xylose isomerase-like"/>
    <property type="match status" value="1"/>
</dbReference>
<dbReference type="PANTHER" id="PTHR12110:SF41">
    <property type="entry name" value="INOSOSE DEHYDRATASE"/>
    <property type="match status" value="1"/>
</dbReference>
<dbReference type="STRING" id="35743.SAMN04487937_0926"/>
<dbReference type="OrthoDB" id="165864at2157"/>
<keyword evidence="3" id="KW-1185">Reference proteome</keyword>
<keyword evidence="2" id="KW-0413">Isomerase</keyword>
<dbReference type="RefSeq" id="WP_092920385.1">
    <property type="nucleotide sequence ID" value="NZ_FOYN01000001.1"/>
</dbReference>
<sequence length="294" mass="31739">MTASASTAFQLYSVRSDSDSLPDLVRRVAAGGYDGVEFAQRFQEEPPDAIAAALDETGLVPVAVHADLSTIEDALTGESDLLERCAIVGCDRLVVAHPDSAHFHTRESVRALADRLNDAAAALDDRGLELGLHNDRRWTRPLLPGGVEALIDATPVPDGAADYLQTAGRRLRTRNAGTVPRGTPLRLLAETDPRSVWFELEVAELRAGGVAPTEALSLLSDRVELLHLRDLAPGSGLGEFEHVPHGDGVVDMKRVLEAASVAAVEWVVYENELDTPPEEKIDAGRRFFDRTLGE</sequence>
<dbReference type="EMBL" id="FOYN01000001">
    <property type="protein sequence ID" value="SFR31088.1"/>
    <property type="molecule type" value="Genomic_DNA"/>
</dbReference>
<dbReference type="InterPro" id="IPR050312">
    <property type="entry name" value="IolE/XylAMocC-like"/>
</dbReference>
<dbReference type="InterPro" id="IPR013022">
    <property type="entry name" value="Xyl_isomerase-like_TIM-brl"/>
</dbReference>
<feature type="domain" description="Xylose isomerase-like TIM barrel" evidence="1">
    <location>
        <begin position="26"/>
        <end position="135"/>
    </location>
</feature>
<dbReference type="AlphaFoldDB" id="A0A1I6FMI4"/>
<evidence type="ECO:0000313" key="3">
    <source>
        <dbReference type="Proteomes" id="UP000198932"/>
    </source>
</evidence>
<reference evidence="3" key="1">
    <citation type="submission" date="2016-10" db="EMBL/GenBank/DDBJ databases">
        <authorList>
            <person name="Varghese N."/>
            <person name="Submissions S."/>
        </authorList>
    </citation>
    <scope>NUCLEOTIDE SEQUENCE [LARGE SCALE GENOMIC DNA]</scope>
    <source>
        <strain evidence="3">RD 26</strain>
    </source>
</reference>
<dbReference type="Proteomes" id="UP000198932">
    <property type="component" value="Unassembled WGS sequence"/>
</dbReference>
<dbReference type="Pfam" id="PF01261">
    <property type="entry name" value="AP_endonuc_2"/>
    <property type="match status" value="1"/>
</dbReference>
<dbReference type="PANTHER" id="PTHR12110">
    <property type="entry name" value="HYDROXYPYRUVATE ISOMERASE"/>
    <property type="match status" value="1"/>
</dbReference>